<dbReference type="Gene3D" id="3.10.450.410">
    <property type="match status" value="1"/>
</dbReference>
<evidence type="ECO:0008006" key="3">
    <source>
        <dbReference type="Google" id="ProtNLM"/>
    </source>
</evidence>
<dbReference type="PROSITE" id="PS51257">
    <property type="entry name" value="PROKAR_LIPOPROTEIN"/>
    <property type="match status" value="1"/>
</dbReference>
<organism evidence="1 2">
    <name type="scientific">Halopseudomonas salegens</name>
    <dbReference type="NCBI Taxonomy" id="1434072"/>
    <lineage>
        <taxon>Bacteria</taxon>
        <taxon>Pseudomonadati</taxon>
        <taxon>Pseudomonadota</taxon>
        <taxon>Gammaproteobacteria</taxon>
        <taxon>Pseudomonadales</taxon>
        <taxon>Pseudomonadaceae</taxon>
        <taxon>Halopseudomonas</taxon>
    </lineage>
</organism>
<dbReference type="AlphaFoldDB" id="A0A1H2HIS7"/>
<dbReference type="EMBL" id="LT629787">
    <property type="protein sequence ID" value="SDU31696.1"/>
    <property type="molecule type" value="Genomic_DNA"/>
</dbReference>
<keyword evidence="2" id="KW-1185">Reference proteome</keyword>
<evidence type="ECO:0000313" key="1">
    <source>
        <dbReference type="EMBL" id="SDU31696.1"/>
    </source>
</evidence>
<name>A0A1H2HIS7_9GAMM</name>
<gene>
    <name evidence="1" type="ORF">SAMN05216210_3070</name>
</gene>
<protein>
    <recommendedName>
        <fullName evidence="3">DUF4348 domain-containing protein</fullName>
    </recommendedName>
</protein>
<sequence length="141" mass="16607">MLRLISVAFIFFMLAGCARQPSTVEDFDQFLSRFMSDKDFEMSRIEFPLSSYSYEYGIDEHGREEAGVIKTDVREESIIEKATLEKYITENGLKFHVLPSGKPDFSQSVKIYKNGTDWLIEYQFERLRGYWHLIAMRDYSL</sequence>
<reference evidence="2" key="1">
    <citation type="submission" date="2016-10" db="EMBL/GenBank/DDBJ databases">
        <authorList>
            <person name="Varghese N."/>
            <person name="Submissions S."/>
        </authorList>
    </citation>
    <scope>NUCLEOTIDE SEQUENCE [LARGE SCALE GENOMIC DNA]</scope>
    <source>
        <strain evidence="2">CECT 8338</strain>
    </source>
</reference>
<dbReference type="Proteomes" id="UP000243924">
    <property type="component" value="Chromosome I"/>
</dbReference>
<dbReference type="STRING" id="1434072.SAMN05216210_3070"/>
<evidence type="ECO:0000313" key="2">
    <source>
        <dbReference type="Proteomes" id="UP000243924"/>
    </source>
</evidence>
<accession>A0A1H2HIS7</accession>
<proteinExistence type="predicted"/>